<proteinExistence type="predicted"/>
<organism evidence="2 3">
    <name type="scientific">Streptomyces durocortorensis</name>
    <dbReference type="NCBI Taxonomy" id="2811104"/>
    <lineage>
        <taxon>Bacteria</taxon>
        <taxon>Bacillati</taxon>
        <taxon>Actinomycetota</taxon>
        <taxon>Actinomycetes</taxon>
        <taxon>Kitasatosporales</taxon>
        <taxon>Streptomycetaceae</taxon>
        <taxon>Streptomyces</taxon>
    </lineage>
</organism>
<protein>
    <submittedName>
        <fullName evidence="2">Uncharacterized protein</fullName>
    </submittedName>
</protein>
<feature type="non-terminal residue" evidence="2">
    <location>
        <position position="1"/>
    </location>
</feature>
<accession>A0ABS2HW43</accession>
<sequence length="95" mass="10607">PDRAPLPEPPAAAVPEEASQLETWSQEDEDFANRAYEEFSALTDQQGEYPSVEALDITLADKHDVHHPRSTALLQQVMPQFKNLYAQRATADQTA</sequence>
<dbReference type="Proteomes" id="UP000712045">
    <property type="component" value="Unassembled WGS sequence"/>
</dbReference>
<feature type="region of interest" description="Disordered" evidence="1">
    <location>
        <begin position="1"/>
        <end position="26"/>
    </location>
</feature>
<feature type="compositionally biased region" description="Pro residues" evidence="1">
    <location>
        <begin position="1"/>
        <end position="12"/>
    </location>
</feature>
<name>A0ABS2HW43_9ACTN</name>
<evidence type="ECO:0000313" key="2">
    <source>
        <dbReference type="EMBL" id="MBM7054940.1"/>
    </source>
</evidence>
<reference evidence="2 3" key="1">
    <citation type="submission" date="2021-02" db="EMBL/GenBank/DDBJ databases">
        <title>Genome Streptomyces sp. RHZ10.</title>
        <authorList>
            <person name="Besaury L."/>
        </authorList>
    </citation>
    <scope>NUCLEOTIDE SEQUENCE [LARGE SCALE GENOMIC DNA]</scope>
    <source>
        <strain evidence="2 3">RHZ10</strain>
    </source>
</reference>
<evidence type="ECO:0000256" key="1">
    <source>
        <dbReference type="SAM" id="MobiDB-lite"/>
    </source>
</evidence>
<evidence type="ECO:0000313" key="3">
    <source>
        <dbReference type="Proteomes" id="UP000712045"/>
    </source>
</evidence>
<keyword evidence="3" id="KW-1185">Reference proteome</keyword>
<dbReference type="EMBL" id="JAFEUF010000057">
    <property type="protein sequence ID" value="MBM7054940.1"/>
    <property type="molecule type" value="Genomic_DNA"/>
</dbReference>
<gene>
    <name evidence="2" type="ORF">JS521_13930</name>
</gene>
<comment type="caution">
    <text evidence="2">The sequence shown here is derived from an EMBL/GenBank/DDBJ whole genome shotgun (WGS) entry which is preliminary data.</text>
</comment>